<organism evidence="10 11">
    <name type="scientific">Meloidogyne hapla</name>
    <name type="common">Root-knot nematode worm</name>
    <dbReference type="NCBI Taxonomy" id="6305"/>
    <lineage>
        <taxon>Eukaryota</taxon>
        <taxon>Metazoa</taxon>
        <taxon>Ecdysozoa</taxon>
        <taxon>Nematoda</taxon>
        <taxon>Chromadorea</taxon>
        <taxon>Rhabditida</taxon>
        <taxon>Tylenchina</taxon>
        <taxon>Tylenchomorpha</taxon>
        <taxon>Tylenchoidea</taxon>
        <taxon>Meloidogynidae</taxon>
        <taxon>Meloidogyninae</taxon>
        <taxon>Meloidogyne</taxon>
    </lineage>
</organism>
<evidence type="ECO:0000256" key="5">
    <source>
        <dbReference type="ARBA" id="ARBA00022840"/>
    </source>
</evidence>
<dbReference type="OMA" id="DIRSQPH"/>
<dbReference type="GO" id="GO:0005524">
    <property type="term" value="F:ATP binding"/>
    <property type="evidence" value="ECO:0007669"/>
    <property type="project" value="UniProtKB-KW"/>
</dbReference>
<keyword evidence="3" id="KW-0963">Cytoplasm</keyword>
<protein>
    <submittedName>
        <fullName evidence="11">RCK N-terminal domain-containing protein</fullName>
    </submittedName>
</protein>
<evidence type="ECO:0000256" key="3">
    <source>
        <dbReference type="ARBA" id="ARBA00022490"/>
    </source>
</evidence>
<comment type="similarity">
    <text evidence="2">Belongs to the TCP-1 chaperonin family.</text>
</comment>
<name>A0A1I8BC70_MELHA</name>
<evidence type="ECO:0000256" key="8">
    <source>
        <dbReference type="ARBA" id="ARBA00064252"/>
    </source>
</evidence>
<dbReference type="Proteomes" id="UP000095281">
    <property type="component" value="Unplaced"/>
</dbReference>
<dbReference type="GO" id="GO:0005737">
    <property type="term" value="C:cytoplasm"/>
    <property type="evidence" value="ECO:0007669"/>
    <property type="project" value="UniProtKB-SubCell"/>
</dbReference>
<dbReference type="InterPro" id="IPR027410">
    <property type="entry name" value="TCP-1-like_intermed_sf"/>
</dbReference>
<evidence type="ECO:0000313" key="10">
    <source>
        <dbReference type="Proteomes" id="UP000095281"/>
    </source>
</evidence>
<comment type="subcellular location">
    <subcellularLocation>
        <location evidence="1">Cytoplasm</location>
    </subcellularLocation>
</comment>
<dbReference type="Gene3D" id="3.50.7.10">
    <property type="entry name" value="GroEL"/>
    <property type="match status" value="1"/>
</dbReference>
<keyword evidence="5" id="KW-0067">ATP-binding</keyword>
<evidence type="ECO:0000256" key="9">
    <source>
        <dbReference type="SAM" id="MobiDB-lite"/>
    </source>
</evidence>
<proteinExistence type="inferred from homology"/>
<dbReference type="Gene3D" id="1.10.560.10">
    <property type="entry name" value="GroEL-like equatorial domain"/>
    <property type="match status" value="1"/>
</dbReference>
<dbReference type="GO" id="GO:0140662">
    <property type="term" value="F:ATP-dependent protein folding chaperone"/>
    <property type="evidence" value="ECO:0007669"/>
    <property type="project" value="InterPro"/>
</dbReference>
<evidence type="ECO:0000256" key="1">
    <source>
        <dbReference type="ARBA" id="ARBA00004496"/>
    </source>
</evidence>
<dbReference type="SUPFAM" id="SSF52029">
    <property type="entry name" value="GroEL apical domain-like"/>
    <property type="match status" value="1"/>
</dbReference>
<evidence type="ECO:0000256" key="6">
    <source>
        <dbReference type="ARBA" id="ARBA00023186"/>
    </source>
</evidence>
<dbReference type="PANTHER" id="PTHR11353">
    <property type="entry name" value="CHAPERONIN"/>
    <property type="match status" value="1"/>
</dbReference>
<comment type="function">
    <text evidence="7">Molecular chaperone; assists the folding of proteins upon ATP hydrolysis. Known to play a role, in vitro, in the folding of actin and tubulin. Required for correct subcellular localization of pgl-1.</text>
</comment>
<evidence type="ECO:0000256" key="4">
    <source>
        <dbReference type="ARBA" id="ARBA00022741"/>
    </source>
</evidence>
<accession>A0A1I8BC70</accession>
<dbReference type="Pfam" id="PF00118">
    <property type="entry name" value="Cpn60_TCP1"/>
    <property type="match status" value="2"/>
</dbReference>
<dbReference type="InterPro" id="IPR027409">
    <property type="entry name" value="GroEL-like_apical_dom_sf"/>
</dbReference>
<dbReference type="InterPro" id="IPR017998">
    <property type="entry name" value="Chaperone_TCP-1"/>
</dbReference>
<dbReference type="FunFam" id="3.50.7.10:FF:000008">
    <property type="entry name" value="T-complex protein 1 subunit theta"/>
    <property type="match status" value="1"/>
</dbReference>
<comment type="subunit">
    <text evidence="8">Heterooligomeric complex.</text>
</comment>
<reference evidence="11" key="1">
    <citation type="submission" date="2016-11" db="UniProtKB">
        <authorList>
            <consortium name="WormBaseParasite"/>
        </authorList>
    </citation>
    <scope>IDENTIFICATION</scope>
</reference>
<dbReference type="SUPFAM" id="SSF54849">
    <property type="entry name" value="GroEL-intermediate domain like"/>
    <property type="match status" value="1"/>
</dbReference>
<keyword evidence="6" id="KW-0143">Chaperone</keyword>
<evidence type="ECO:0000256" key="2">
    <source>
        <dbReference type="ARBA" id="ARBA00008020"/>
    </source>
</evidence>
<keyword evidence="4" id="KW-0547">Nucleotide-binding</keyword>
<dbReference type="WBParaSite" id="MhA1_Contig1899.frz3.fgene2">
    <property type="protein sequence ID" value="MhA1_Contig1899.frz3.fgene2"/>
    <property type="gene ID" value="MhA1_Contig1899.frz3.fgene2"/>
</dbReference>
<evidence type="ECO:0000313" key="11">
    <source>
        <dbReference type="WBParaSite" id="MhA1_Contig1899.frz3.fgene2"/>
    </source>
</evidence>
<dbReference type="InterPro" id="IPR002423">
    <property type="entry name" value="Cpn60/GroEL/TCP-1"/>
</dbReference>
<dbReference type="AlphaFoldDB" id="A0A1I8BC70"/>
<dbReference type="Gene3D" id="3.30.260.10">
    <property type="entry name" value="TCP-1-like chaperonin intermediate domain"/>
    <property type="match status" value="1"/>
</dbReference>
<feature type="region of interest" description="Disordered" evidence="9">
    <location>
        <begin position="303"/>
        <end position="324"/>
    </location>
</feature>
<dbReference type="SUPFAM" id="SSF48592">
    <property type="entry name" value="GroEL equatorial domain-like"/>
    <property type="match status" value="1"/>
</dbReference>
<dbReference type="InterPro" id="IPR027413">
    <property type="entry name" value="GROEL-like_equatorial_sf"/>
</dbReference>
<sequence>MFITSIDNIRICKILVVGVSSSFIANGMVFKRGAEGEIKQAKNAKVAIFACPFDLSQSETKGTMLMNTADDLLKFSNKEEATVEQKVKDSAEASVSVVVAAGKCGDLYIHFLDKYKIMGVRLTSKFDLRRLCLTLGAQAQAVICAPPVFGDTFIFDKQTENSKVLTVIVRGSSQSILDDVERAIDDGVNTFKALTRDNRIFYFLLNMCQNRKLISCFIIEKFLFIVIGWSTEIELSRQIQLFGEIQSGLEQYSIRKFANALDVLPKQLAENCGMKTTEALANLYASHQNGSINEGIEIIMANPAGGPAPRGPKAQDEDDDAGMA</sequence>
<keyword evidence="10" id="KW-1185">Reference proteome</keyword>
<evidence type="ECO:0000256" key="7">
    <source>
        <dbReference type="ARBA" id="ARBA00058723"/>
    </source>
</evidence>